<evidence type="ECO:0000313" key="4">
    <source>
        <dbReference type="EMBL" id="RFC63255.1"/>
    </source>
</evidence>
<dbReference type="AlphaFoldDB" id="A0A371X1Z8"/>
<evidence type="ECO:0000256" key="1">
    <source>
        <dbReference type="SAM" id="MobiDB-lite"/>
    </source>
</evidence>
<organism evidence="4 5">
    <name type="scientific">Mesorhizobium denitrificans</name>
    <dbReference type="NCBI Taxonomy" id="2294114"/>
    <lineage>
        <taxon>Bacteria</taxon>
        <taxon>Pseudomonadati</taxon>
        <taxon>Pseudomonadota</taxon>
        <taxon>Alphaproteobacteria</taxon>
        <taxon>Hyphomicrobiales</taxon>
        <taxon>Phyllobacteriaceae</taxon>
        <taxon>Mesorhizobium</taxon>
    </lineage>
</organism>
<comment type="caution">
    <text evidence="4">The sequence shown here is derived from an EMBL/GenBank/DDBJ whole genome shotgun (WGS) entry which is preliminary data.</text>
</comment>
<feature type="compositionally biased region" description="Low complexity" evidence="1">
    <location>
        <begin position="170"/>
        <end position="184"/>
    </location>
</feature>
<dbReference type="RefSeq" id="WP_116625856.1">
    <property type="nucleotide sequence ID" value="NZ_QURN01000029.1"/>
</dbReference>
<feature type="region of interest" description="Disordered" evidence="1">
    <location>
        <begin position="162"/>
        <end position="184"/>
    </location>
</feature>
<dbReference type="InterPro" id="IPR018637">
    <property type="entry name" value="DUF2059"/>
</dbReference>
<proteinExistence type="predicted"/>
<evidence type="ECO:0000256" key="2">
    <source>
        <dbReference type="SAM" id="SignalP"/>
    </source>
</evidence>
<evidence type="ECO:0000259" key="3">
    <source>
        <dbReference type="Pfam" id="PF09832"/>
    </source>
</evidence>
<keyword evidence="5" id="KW-1185">Reference proteome</keyword>
<gene>
    <name evidence="4" type="ORF">DY251_20900</name>
</gene>
<feature type="signal peptide" evidence="2">
    <location>
        <begin position="1"/>
        <end position="25"/>
    </location>
</feature>
<accession>A0A371X1Z8</accession>
<dbReference type="EMBL" id="QURN01000029">
    <property type="protein sequence ID" value="RFC63255.1"/>
    <property type="molecule type" value="Genomic_DNA"/>
</dbReference>
<feature type="domain" description="DUF2059" evidence="3">
    <location>
        <begin position="92"/>
        <end position="149"/>
    </location>
</feature>
<name>A0A371X1Z8_9HYPH</name>
<sequence>MTLLSFARAALLSGAMVALALPASAQDISESHLKAARDAVTAIQATAMYDNILPQAAFALKQELIQQNPDMQEVISKTVDEQALKLVTRRTDLEREAAQVYAKAMSEEDLRNIANFYNSETGKKLLETAPIVTREVIKAADIWQRGVARDLAQAVGTQLQELDKAAGKTAPAQPAPAEGEQPQN</sequence>
<reference evidence="5" key="1">
    <citation type="submission" date="2018-08" db="EMBL/GenBank/DDBJ databases">
        <authorList>
            <person name="Im W.T."/>
        </authorList>
    </citation>
    <scope>NUCLEOTIDE SEQUENCE [LARGE SCALE GENOMIC DNA]</scope>
    <source>
        <strain evidence="5">LA-28</strain>
    </source>
</reference>
<dbReference type="Pfam" id="PF09832">
    <property type="entry name" value="DUF2059"/>
    <property type="match status" value="1"/>
</dbReference>
<keyword evidence="2" id="KW-0732">Signal</keyword>
<evidence type="ECO:0000313" key="5">
    <source>
        <dbReference type="Proteomes" id="UP000262379"/>
    </source>
</evidence>
<protein>
    <submittedName>
        <fullName evidence="4">DUF2059 domain-containing protein</fullName>
    </submittedName>
</protein>
<feature type="chain" id="PRO_5016852113" evidence="2">
    <location>
        <begin position="26"/>
        <end position="184"/>
    </location>
</feature>
<dbReference type="Proteomes" id="UP000262379">
    <property type="component" value="Unassembled WGS sequence"/>
</dbReference>